<sequence length="526" mass="56711">MNKRLPHISWLTLSLLASAPASWAADGEALYTTYCASCHGADGNGAAGGAFPPLAGSEWVKGDPARGLNAVIKGLMGEIVVKDKAYNLVMPPQGDTLNDNQLADIFSYVRTSWGNKESAVTAEQVKAIRAGTAGQTDMWQADALLKKYPFPKKTTPGFLKNGFRSIYADVEAMPDFSQLEPESQGEDKSGFLSLDGIPKQKQHYAVVWEAELIVPEDGEYTFILRSDDSGRVIMNKKEVAIISGLGGLDRVNSGTVTLKKSANPIRVEYFQAKGGAGIILQWKGPGLKGSPFISKKPTKKPKPSAPPIILNHGDAGTARIYRHFIEGTTPRAYAVGYANDANLAFSLDHCAVELMWTGPLIDAGRHWTGRGQGATKPPGKKLSKINSRLPFAQLSDAKQSWPANEENQLIPKFLGMDLNQLGEPSMFYQVAEMNITDVVSPNKDGSLNRQLSISSNKAPAQNLYFSAADGLAVKKLNETSFQLGDHIQLDISSSAAGSATINGQSVVLPLELTKGTQTINLSYSWK</sequence>
<dbReference type="GO" id="GO:0046872">
    <property type="term" value="F:metal ion binding"/>
    <property type="evidence" value="ECO:0007669"/>
    <property type="project" value="UniProtKB-KW"/>
</dbReference>
<evidence type="ECO:0000256" key="1">
    <source>
        <dbReference type="ARBA" id="ARBA00022617"/>
    </source>
</evidence>
<comment type="caution">
    <text evidence="8">The sequence shown here is derived from an EMBL/GenBank/DDBJ whole genome shotgun (WGS) entry which is preliminary data.</text>
</comment>
<organism evidence="8 9">
    <name type="scientific">Persicirhabdus sediminis</name>
    <dbReference type="NCBI Taxonomy" id="454144"/>
    <lineage>
        <taxon>Bacteria</taxon>
        <taxon>Pseudomonadati</taxon>
        <taxon>Verrucomicrobiota</taxon>
        <taxon>Verrucomicrobiia</taxon>
        <taxon>Verrucomicrobiales</taxon>
        <taxon>Verrucomicrobiaceae</taxon>
        <taxon>Persicirhabdus</taxon>
    </lineage>
</organism>
<feature type="domain" description="PA14" evidence="7">
    <location>
        <begin position="161"/>
        <end position="299"/>
    </location>
</feature>
<evidence type="ECO:0000256" key="5">
    <source>
        <dbReference type="SAM" id="SignalP"/>
    </source>
</evidence>
<feature type="chain" id="PRO_5035177840" evidence="5">
    <location>
        <begin position="25"/>
        <end position="526"/>
    </location>
</feature>
<dbReference type="Pfam" id="PF07691">
    <property type="entry name" value="PA14"/>
    <property type="match status" value="1"/>
</dbReference>
<keyword evidence="1 4" id="KW-0349">Heme</keyword>
<gene>
    <name evidence="8" type="ORF">JIN82_15245</name>
</gene>
<dbReference type="AlphaFoldDB" id="A0A8J7MEL8"/>
<dbReference type="InterPro" id="IPR036909">
    <property type="entry name" value="Cyt_c-like_dom_sf"/>
</dbReference>
<keyword evidence="5" id="KW-0732">Signal</keyword>
<keyword evidence="2 4" id="KW-0479">Metal-binding</keyword>
<dbReference type="PROSITE" id="PS51007">
    <property type="entry name" value="CYTC"/>
    <property type="match status" value="1"/>
</dbReference>
<keyword evidence="3 4" id="KW-0408">Iron</keyword>
<dbReference type="InterPro" id="IPR009056">
    <property type="entry name" value="Cyt_c-like_dom"/>
</dbReference>
<dbReference type="EMBL" id="JAENIM010000045">
    <property type="protein sequence ID" value="MBK1792519.1"/>
    <property type="molecule type" value="Genomic_DNA"/>
</dbReference>
<dbReference type="PANTHER" id="PTHR35008">
    <property type="entry name" value="BLL4482 PROTEIN-RELATED"/>
    <property type="match status" value="1"/>
</dbReference>
<dbReference type="PANTHER" id="PTHR35008:SF4">
    <property type="entry name" value="BLL4482 PROTEIN"/>
    <property type="match status" value="1"/>
</dbReference>
<dbReference type="RefSeq" id="WP_200312526.1">
    <property type="nucleotide sequence ID" value="NZ_JAENIM010000045.1"/>
</dbReference>
<name>A0A8J7MEL8_9BACT</name>
<dbReference type="GO" id="GO:0009055">
    <property type="term" value="F:electron transfer activity"/>
    <property type="evidence" value="ECO:0007669"/>
    <property type="project" value="InterPro"/>
</dbReference>
<proteinExistence type="predicted"/>
<dbReference type="InterPro" id="IPR051459">
    <property type="entry name" value="Cytochrome_c-type_DH"/>
</dbReference>
<evidence type="ECO:0000313" key="9">
    <source>
        <dbReference type="Proteomes" id="UP000624703"/>
    </source>
</evidence>
<feature type="signal peptide" evidence="5">
    <location>
        <begin position="1"/>
        <end position="24"/>
    </location>
</feature>
<evidence type="ECO:0000256" key="3">
    <source>
        <dbReference type="ARBA" id="ARBA00023004"/>
    </source>
</evidence>
<keyword evidence="9" id="KW-1185">Reference proteome</keyword>
<dbReference type="GO" id="GO:0020037">
    <property type="term" value="F:heme binding"/>
    <property type="evidence" value="ECO:0007669"/>
    <property type="project" value="InterPro"/>
</dbReference>
<reference evidence="8" key="1">
    <citation type="submission" date="2021-01" db="EMBL/GenBank/DDBJ databases">
        <title>Modified the classification status of verrucomicrobia.</title>
        <authorList>
            <person name="Feng X."/>
        </authorList>
    </citation>
    <scope>NUCLEOTIDE SEQUENCE</scope>
    <source>
        <strain evidence="8">_KCTC 22039</strain>
    </source>
</reference>
<dbReference type="InterPro" id="IPR037524">
    <property type="entry name" value="PA14/GLEYA"/>
</dbReference>
<dbReference type="SUPFAM" id="SSF56988">
    <property type="entry name" value="Anthrax protective antigen"/>
    <property type="match status" value="1"/>
</dbReference>
<dbReference type="SUPFAM" id="SSF46626">
    <property type="entry name" value="Cytochrome c"/>
    <property type="match status" value="1"/>
</dbReference>
<dbReference type="Gene3D" id="3.90.182.10">
    <property type="entry name" value="Toxin - Anthrax Protective Antigen,domain 1"/>
    <property type="match status" value="1"/>
</dbReference>
<protein>
    <submittedName>
        <fullName evidence="8">C-type cytochrome</fullName>
    </submittedName>
</protein>
<evidence type="ECO:0000256" key="4">
    <source>
        <dbReference type="PROSITE-ProRule" id="PRU00433"/>
    </source>
</evidence>
<evidence type="ECO:0000259" key="7">
    <source>
        <dbReference type="PROSITE" id="PS51820"/>
    </source>
</evidence>
<evidence type="ECO:0000313" key="8">
    <source>
        <dbReference type="EMBL" id="MBK1792519.1"/>
    </source>
</evidence>
<dbReference type="Pfam" id="PF00034">
    <property type="entry name" value="Cytochrom_C"/>
    <property type="match status" value="1"/>
</dbReference>
<dbReference type="Gene3D" id="1.10.760.10">
    <property type="entry name" value="Cytochrome c-like domain"/>
    <property type="match status" value="1"/>
</dbReference>
<dbReference type="Proteomes" id="UP000624703">
    <property type="component" value="Unassembled WGS sequence"/>
</dbReference>
<dbReference type="InterPro" id="IPR011658">
    <property type="entry name" value="PA14_dom"/>
</dbReference>
<accession>A0A8J7MEL8</accession>
<feature type="domain" description="Cytochrome c" evidence="6">
    <location>
        <begin position="22"/>
        <end position="113"/>
    </location>
</feature>
<dbReference type="PROSITE" id="PS51820">
    <property type="entry name" value="PA14"/>
    <property type="match status" value="1"/>
</dbReference>
<dbReference type="SMART" id="SM00758">
    <property type="entry name" value="PA14"/>
    <property type="match status" value="1"/>
</dbReference>
<evidence type="ECO:0000256" key="2">
    <source>
        <dbReference type="ARBA" id="ARBA00022723"/>
    </source>
</evidence>
<evidence type="ECO:0000259" key="6">
    <source>
        <dbReference type="PROSITE" id="PS51007"/>
    </source>
</evidence>